<dbReference type="PANTHER" id="PTHR43581">
    <property type="entry name" value="ATP/GTP PHOSPHATASE"/>
    <property type="match status" value="1"/>
</dbReference>
<proteinExistence type="predicted"/>
<comment type="caution">
    <text evidence="2">The sequence shown here is derived from an EMBL/GenBank/DDBJ whole genome shotgun (WGS) entry which is preliminary data.</text>
</comment>
<accession>A0ABP7D6P0</accession>
<dbReference type="Pfam" id="PF13304">
    <property type="entry name" value="AAA_21"/>
    <property type="match status" value="1"/>
</dbReference>
<dbReference type="Proteomes" id="UP001500051">
    <property type="component" value="Unassembled WGS sequence"/>
</dbReference>
<organism evidence="2 3">
    <name type="scientific">Microlunatus aurantiacus</name>
    <dbReference type="NCBI Taxonomy" id="446786"/>
    <lineage>
        <taxon>Bacteria</taxon>
        <taxon>Bacillati</taxon>
        <taxon>Actinomycetota</taxon>
        <taxon>Actinomycetes</taxon>
        <taxon>Propionibacteriales</taxon>
        <taxon>Propionibacteriaceae</taxon>
        <taxon>Microlunatus</taxon>
    </lineage>
</organism>
<dbReference type="InterPro" id="IPR027417">
    <property type="entry name" value="P-loop_NTPase"/>
</dbReference>
<dbReference type="SUPFAM" id="SSF52540">
    <property type="entry name" value="P-loop containing nucleoside triphosphate hydrolases"/>
    <property type="match status" value="1"/>
</dbReference>
<dbReference type="PANTHER" id="PTHR43581:SF4">
    <property type="entry name" value="ATP_GTP PHOSPHATASE"/>
    <property type="match status" value="1"/>
</dbReference>
<dbReference type="Gene3D" id="3.40.50.300">
    <property type="entry name" value="P-loop containing nucleotide triphosphate hydrolases"/>
    <property type="match status" value="1"/>
</dbReference>
<dbReference type="InterPro" id="IPR051396">
    <property type="entry name" value="Bact_Antivir_Def_Nuclease"/>
</dbReference>
<protein>
    <submittedName>
        <fullName evidence="2">AAA family ATPase</fullName>
    </submittedName>
</protein>
<evidence type="ECO:0000313" key="3">
    <source>
        <dbReference type="Proteomes" id="UP001500051"/>
    </source>
</evidence>
<dbReference type="RefSeq" id="WP_344811766.1">
    <property type="nucleotide sequence ID" value="NZ_BAAAYX010000004.1"/>
</dbReference>
<dbReference type="EMBL" id="BAAAYX010000004">
    <property type="protein sequence ID" value="GAA3699922.1"/>
    <property type="molecule type" value="Genomic_DNA"/>
</dbReference>
<name>A0ABP7D6P0_9ACTN</name>
<evidence type="ECO:0000259" key="1">
    <source>
        <dbReference type="Pfam" id="PF13304"/>
    </source>
</evidence>
<dbReference type="InterPro" id="IPR003959">
    <property type="entry name" value="ATPase_AAA_core"/>
</dbReference>
<sequence length="583" mass="64682">MTIAGNTPTFRGFAIAGYRSYADELQALAPLSKVNLLAGQNNAGKSNALRVAQRLLEQNSSPLGDLDIPRSDWWSGDRARIAIAVDPATGADLGSARTPSARGGLEAVIEQLVTTSSKTRLPSELAWFVYSSEFGGKRVSWSFDSTWLDAILPEFDPDQLKNLSLTLTNTAHGDHRANFEAILRILDPLPYTPDVKTIEAFRQIRSDESSSEFTPSGTPLVQELSRLERPGVLAQADKLRFAAINQLIQSVLDDPTARLEIARDPEEILVSRRAGEILPLASLGTGVHQVVILAAVATLFEDHILCIEEPEVHLHPLLQRKLIQYLHEHTSNQYLIATHSAHLLDGARAEIFHVQYGDHGSEVTHAGSPTALRSICGDLGYRPSDLLQSNAVVWVEGPSDRIYLRHWIQMLDADLIEHLHFSIMFYGGRLLSHLSADDSDVDDFIRLRRLNHHVGIVIDSDKSSESELINATKERVSAEIKSIGVGFAWVTEGRMIENYVPHSMFEASLKEVSTATSLYKGGPFEHPFDNSEKRKVDKVALAREVCQRWSSETEFPLDLRRRLEEVMAFIRSANGLVSSVVDH</sequence>
<feature type="domain" description="ATPase AAA-type core" evidence="1">
    <location>
        <begin position="34"/>
        <end position="345"/>
    </location>
</feature>
<gene>
    <name evidence="2" type="ORF">GCM10022204_15670</name>
</gene>
<reference evidence="3" key="1">
    <citation type="journal article" date="2019" name="Int. J. Syst. Evol. Microbiol.">
        <title>The Global Catalogue of Microorganisms (GCM) 10K type strain sequencing project: providing services to taxonomists for standard genome sequencing and annotation.</title>
        <authorList>
            <consortium name="The Broad Institute Genomics Platform"/>
            <consortium name="The Broad Institute Genome Sequencing Center for Infectious Disease"/>
            <person name="Wu L."/>
            <person name="Ma J."/>
        </authorList>
    </citation>
    <scope>NUCLEOTIDE SEQUENCE [LARGE SCALE GENOMIC DNA]</scope>
    <source>
        <strain evidence="3">JCM 16548</strain>
    </source>
</reference>
<evidence type="ECO:0000313" key="2">
    <source>
        <dbReference type="EMBL" id="GAA3699922.1"/>
    </source>
</evidence>
<keyword evidence="3" id="KW-1185">Reference proteome</keyword>